<dbReference type="InterPro" id="IPR038765">
    <property type="entry name" value="Papain-like_cys_pep_sf"/>
</dbReference>
<keyword evidence="2" id="KW-0645">Protease</keyword>
<keyword evidence="3" id="KW-0378">Hydrolase</keyword>
<dbReference type="GO" id="GO:0019784">
    <property type="term" value="F:deNEDDylase activity"/>
    <property type="evidence" value="ECO:0007669"/>
    <property type="project" value="InterPro"/>
</dbReference>
<evidence type="ECO:0000256" key="5">
    <source>
        <dbReference type="SAM" id="MobiDB-lite"/>
    </source>
</evidence>
<dbReference type="PANTHER" id="PTHR46468:SF1">
    <property type="entry name" value="SENTRIN-SPECIFIC PROTEASE 8"/>
    <property type="match status" value="1"/>
</dbReference>
<feature type="compositionally biased region" description="Low complexity" evidence="5">
    <location>
        <begin position="65"/>
        <end position="74"/>
    </location>
</feature>
<evidence type="ECO:0000313" key="7">
    <source>
        <dbReference type="EMBL" id="GLC54015.1"/>
    </source>
</evidence>
<dbReference type="Pfam" id="PF02902">
    <property type="entry name" value="Peptidase_C48"/>
    <property type="match status" value="1"/>
</dbReference>
<dbReference type="InterPro" id="IPR003653">
    <property type="entry name" value="Peptidase_C48_C"/>
</dbReference>
<dbReference type="GO" id="GO:0000338">
    <property type="term" value="P:protein deneddylation"/>
    <property type="evidence" value="ECO:0007669"/>
    <property type="project" value="TreeGrafter"/>
</dbReference>
<dbReference type="AlphaFoldDB" id="A0A9W6F331"/>
<evidence type="ECO:0000256" key="2">
    <source>
        <dbReference type="ARBA" id="ARBA00022670"/>
    </source>
</evidence>
<dbReference type="SUPFAM" id="SSF54001">
    <property type="entry name" value="Cysteine proteinases"/>
    <property type="match status" value="1"/>
</dbReference>
<dbReference type="InterPro" id="IPR044613">
    <property type="entry name" value="Nep1/2-like"/>
</dbReference>
<evidence type="ECO:0000256" key="1">
    <source>
        <dbReference type="ARBA" id="ARBA00005234"/>
    </source>
</evidence>
<evidence type="ECO:0000313" key="8">
    <source>
        <dbReference type="Proteomes" id="UP001165080"/>
    </source>
</evidence>
<organism evidence="7 8">
    <name type="scientific">Pleodorina starrii</name>
    <dbReference type="NCBI Taxonomy" id="330485"/>
    <lineage>
        <taxon>Eukaryota</taxon>
        <taxon>Viridiplantae</taxon>
        <taxon>Chlorophyta</taxon>
        <taxon>core chlorophytes</taxon>
        <taxon>Chlorophyceae</taxon>
        <taxon>CS clade</taxon>
        <taxon>Chlamydomonadales</taxon>
        <taxon>Volvocaceae</taxon>
        <taxon>Pleodorina</taxon>
    </lineage>
</organism>
<evidence type="ECO:0000256" key="3">
    <source>
        <dbReference type="ARBA" id="ARBA00022801"/>
    </source>
</evidence>
<comment type="caution">
    <text evidence="7">The sequence shown here is derived from an EMBL/GenBank/DDBJ whole genome shotgun (WGS) entry which is preliminary data.</text>
</comment>
<name>A0A9W6F331_9CHLO</name>
<dbReference type="OrthoDB" id="5065855at2759"/>
<dbReference type="Proteomes" id="UP001165080">
    <property type="component" value="Unassembled WGS sequence"/>
</dbReference>
<dbReference type="PROSITE" id="PS50600">
    <property type="entry name" value="ULP_PROTEASE"/>
    <property type="match status" value="1"/>
</dbReference>
<dbReference type="PANTHER" id="PTHR46468">
    <property type="entry name" value="SENTRIN-SPECIFIC PROTEASE 8"/>
    <property type="match status" value="1"/>
</dbReference>
<feature type="region of interest" description="Disordered" evidence="5">
    <location>
        <begin position="53"/>
        <end position="74"/>
    </location>
</feature>
<feature type="domain" description="Ubiquitin-like protease family profile" evidence="6">
    <location>
        <begin position="19"/>
        <end position="218"/>
    </location>
</feature>
<evidence type="ECO:0000259" key="6">
    <source>
        <dbReference type="PROSITE" id="PS50600"/>
    </source>
</evidence>
<evidence type="ECO:0000256" key="4">
    <source>
        <dbReference type="ARBA" id="ARBA00022807"/>
    </source>
</evidence>
<keyword evidence="8" id="KW-1185">Reference proteome</keyword>
<protein>
    <recommendedName>
        <fullName evidence="6">Ubiquitin-like protease family profile domain-containing protein</fullName>
    </recommendedName>
</protein>
<dbReference type="EMBL" id="BRXU01000009">
    <property type="protein sequence ID" value="GLC54015.1"/>
    <property type="molecule type" value="Genomic_DNA"/>
</dbReference>
<dbReference type="GO" id="GO:0006508">
    <property type="term" value="P:proteolysis"/>
    <property type="evidence" value="ECO:0007669"/>
    <property type="project" value="UniProtKB-KW"/>
</dbReference>
<comment type="similarity">
    <text evidence="1">Belongs to the peptidase C48 family.</text>
</comment>
<proteinExistence type="inferred from homology"/>
<reference evidence="7 8" key="1">
    <citation type="journal article" date="2023" name="Commun. Biol.">
        <title>Reorganization of the ancestral sex-determining regions during the evolution of trioecy in Pleodorina starrii.</title>
        <authorList>
            <person name="Takahashi K."/>
            <person name="Suzuki S."/>
            <person name="Kawai-Toyooka H."/>
            <person name="Yamamoto K."/>
            <person name="Hamaji T."/>
            <person name="Ootsuki R."/>
            <person name="Yamaguchi H."/>
            <person name="Kawachi M."/>
            <person name="Higashiyama T."/>
            <person name="Nozaki H."/>
        </authorList>
    </citation>
    <scope>NUCLEOTIDE SEQUENCE [LARGE SCALE GENOMIC DNA]</scope>
    <source>
        <strain evidence="7 8">NIES-4479</strain>
    </source>
</reference>
<dbReference type="Gene3D" id="3.40.395.10">
    <property type="entry name" value="Adenoviral Proteinase, Chain A"/>
    <property type="match status" value="1"/>
</dbReference>
<gene>
    <name evidence="7" type="primary">PLEST001518</name>
    <name evidence="7" type="ORF">PLESTB_000814600</name>
</gene>
<keyword evidence="4" id="KW-0788">Thiol protease</keyword>
<accession>A0A9W6F331</accession>
<dbReference type="GO" id="GO:0008234">
    <property type="term" value="F:cysteine-type peptidase activity"/>
    <property type="evidence" value="ECO:0007669"/>
    <property type="project" value="UniProtKB-KW"/>
</dbReference>
<sequence length="298" mass="31348">MQTKRGRTGETKVLNYGDVLLREEDVSLLEGPYWLNDQVVAFFFEYLSQEGLPAESPTHGSPHQTSTATLATSQSADSVLLVPPTTAFLLMHSPPDVAAEVLAPLKPAQKGLVVLPVNDNDDVDVAVGGSHWSLLIYHRPSNTLRHYDSSPCSCSTVAPAAGGSRRSSWAARKMAEAVGPALGAGDGSAPRLVEVPCMPRQTNGYDCGVYVLAVARAACEWWMQAAGGRVPEEAKQAAEGGQEAAAAGEWEARERGMASWLTPAYVAGLRSEVLEVIRSKAAAAAVGAGGPAEVPKSV</sequence>